<evidence type="ECO:0008006" key="3">
    <source>
        <dbReference type="Google" id="ProtNLM"/>
    </source>
</evidence>
<accession>A0ABX0U459</accession>
<protein>
    <recommendedName>
        <fullName evidence="3">N-acetyltransferase domain-containing protein</fullName>
    </recommendedName>
</protein>
<dbReference type="Proteomes" id="UP000788153">
    <property type="component" value="Unassembled WGS sequence"/>
</dbReference>
<sequence>MTPGDSYLKHRQAFAELLDPRFYSIEWLDSEVWSGAIRTFGNERGCILTRLKQYPTGALEIHGEAAAGDMAAILELIEQAEEWGRQMGCGTATIASRPGWARVLSEKGWALHQTELRKGLL</sequence>
<comment type="caution">
    <text evidence="1">The sequence shown here is derived from an EMBL/GenBank/DDBJ whole genome shotgun (WGS) entry which is preliminary data.</text>
</comment>
<name>A0ABX0U459_9SPHN</name>
<evidence type="ECO:0000313" key="1">
    <source>
        <dbReference type="EMBL" id="NIJ24835.1"/>
    </source>
</evidence>
<dbReference type="EMBL" id="JAASQP010000001">
    <property type="protein sequence ID" value="NIJ24835.1"/>
    <property type="molecule type" value="Genomic_DNA"/>
</dbReference>
<evidence type="ECO:0000313" key="2">
    <source>
        <dbReference type="Proteomes" id="UP000788153"/>
    </source>
</evidence>
<organism evidence="1 2">
    <name type="scientific">Sphingomonas japonica</name>
    <dbReference type="NCBI Taxonomy" id="511662"/>
    <lineage>
        <taxon>Bacteria</taxon>
        <taxon>Pseudomonadati</taxon>
        <taxon>Pseudomonadota</taxon>
        <taxon>Alphaproteobacteria</taxon>
        <taxon>Sphingomonadales</taxon>
        <taxon>Sphingomonadaceae</taxon>
        <taxon>Sphingomonas</taxon>
    </lineage>
</organism>
<reference evidence="1 2" key="1">
    <citation type="submission" date="2020-03" db="EMBL/GenBank/DDBJ databases">
        <title>Genomic Encyclopedia of Type Strains, Phase IV (KMG-IV): sequencing the most valuable type-strain genomes for metagenomic binning, comparative biology and taxonomic classification.</title>
        <authorList>
            <person name="Goeker M."/>
        </authorList>
    </citation>
    <scope>NUCLEOTIDE SEQUENCE [LARGE SCALE GENOMIC DNA]</scope>
    <source>
        <strain evidence="1 2">DSM 22753</strain>
    </source>
</reference>
<dbReference type="RefSeq" id="WP_140047260.1">
    <property type="nucleotide sequence ID" value="NZ_BAAAEV010000001.1"/>
</dbReference>
<proteinExistence type="predicted"/>
<gene>
    <name evidence="1" type="ORF">FHT01_002377</name>
</gene>
<keyword evidence="2" id="KW-1185">Reference proteome</keyword>